<evidence type="ECO:0000256" key="6">
    <source>
        <dbReference type="ARBA" id="ARBA00022729"/>
    </source>
</evidence>
<comment type="subcellular location">
    <subcellularLocation>
        <location evidence="1">Periplasm</location>
    </subcellularLocation>
</comment>
<comment type="similarity">
    <text evidence="2">Belongs to the bacterial solute-binding protein 1 family.</text>
</comment>
<evidence type="ECO:0000256" key="8">
    <source>
        <dbReference type="ARBA" id="ARBA00034473"/>
    </source>
</evidence>
<sequence>MKHLGVKFAAMALALGLGVTPALAEKVKFEFWHGLSGDLGERVKETCDKFNASQSDYEIVCTSQNGYPETIQNAIAAYRAKKNPAIVQVFDVGTLDLMLSGAYIPAKKLMEDNGYKIDWDNYFGGIARYYADSKGVLNSFPFNSSTAMFYYNIDAFTKAGIDGAPQTWEDVEADARKLKSAGFDCPLGFSFDSWATVEQFSAIHNQPIATKNNGYDGLDTELVFNKTKVVDQLTFFKKMTDEGLFQVKTAQLGMDVVPAFASQTCQMIQSSVADHGTIGKTIKPGTKWAVTMLPVWKGTERKNSLVGGASLWVLKNRPEAEYKGAAAFLNFIAQPDMVEWWSTVTGYIPVTKTGFDAMKANGFYEKPQFAGREKAIESLTYTPAGDLTRGIRVGGFPQIRKEISNAMEGIFFGKMTVQAGLDQAVERGNAIIRRFEKTYAGQTLN</sequence>
<comment type="caution">
    <text evidence="10">The sequence shown here is derived from an EMBL/GenBank/DDBJ whole genome shotgun (WGS) entry which is preliminary data.</text>
</comment>
<comment type="function">
    <text evidence="8">Part of the ABC transporter complex UgpBAEC involved in sn-glycerol-3-phosphate (G3P) import. Binds G3P.</text>
</comment>
<organism evidence="10 11">
    <name type="scientific">Phyllobacterium trifolii</name>
    <dbReference type="NCBI Taxonomy" id="300193"/>
    <lineage>
        <taxon>Bacteria</taxon>
        <taxon>Pseudomonadati</taxon>
        <taxon>Pseudomonadota</taxon>
        <taxon>Alphaproteobacteria</taxon>
        <taxon>Hyphomicrobiales</taxon>
        <taxon>Phyllobacteriaceae</taxon>
        <taxon>Phyllobacterium</taxon>
    </lineage>
</organism>
<accession>A0A839UAV4</accession>
<name>A0A839UAV4_9HYPH</name>
<keyword evidence="7" id="KW-0574">Periplasm</keyword>
<dbReference type="InterPro" id="IPR050490">
    <property type="entry name" value="Bact_solute-bd_prot1"/>
</dbReference>
<comment type="subunit">
    <text evidence="3">The complex is composed of two ATP-binding proteins (UgpC), two transmembrane proteins (UgpA and UgpE) and a solute-binding protein (UgpB).</text>
</comment>
<dbReference type="PANTHER" id="PTHR43649">
    <property type="entry name" value="ARABINOSE-BINDING PROTEIN-RELATED"/>
    <property type="match status" value="1"/>
</dbReference>
<dbReference type="AlphaFoldDB" id="A0A839UAV4"/>
<evidence type="ECO:0000256" key="7">
    <source>
        <dbReference type="ARBA" id="ARBA00022764"/>
    </source>
</evidence>
<dbReference type="Pfam" id="PF13416">
    <property type="entry name" value="SBP_bac_8"/>
    <property type="match status" value="1"/>
</dbReference>
<reference evidence="10 11" key="1">
    <citation type="submission" date="2020-08" db="EMBL/GenBank/DDBJ databases">
        <title>Genomic Encyclopedia of Type Strains, Phase III (KMG-III): the genomes of soil and plant-associated and newly described type strains.</title>
        <authorList>
            <person name="Whitman W."/>
        </authorList>
    </citation>
    <scope>NUCLEOTIDE SEQUENCE [LARGE SCALE GENOMIC DNA]</scope>
    <source>
        <strain evidence="10 11">CECT 7015</strain>
    </source>
</reference>
<gene>
    <name evidence="10" type="ORF">FHS21_003490</name>
</gene>
<dbReference type="Gene3D" id="3.40.190.10">
    <property type="entry name" value="Periplasmic binding protein-like II"/>
    <property type="match status" value="2"/>
</dbReference>
<evidence type="ECO:0000256" key="9">
    <source>
        <dbReference type="SAM" id="SignalP"/>
    </source>
</evidence>
<evidence type="ECO:0000256" key="3">
    <source>
        <dbReference type="ARBA" id="ARBA00011557"/>
    </source>
</evidence>
<evidence type="ECO:0000256" key="5">
    <source>
        <dbReference type="ARBA" id="ARBA00022448"/>
    </source>
</evidence>
<dbReference type="EMBL" id="JACHXN010000010">
    <property type="protein sequence ID" value="MBB3147074.1"/>
    <property type="molecule type" value="Genomic_DNA"/>
</dbReference>
<feature type="chain" id="PRO_5032770891" description="sn-glycerol-3-phosphate-binding periplasmic protein UgpB" evidence="9">
    <location>
        <begin position="25"/>
        <end position="445"/>
    </location>
</feature>
<keyword evidence="6 9" id="KW-0732">Signal</keyword>
<dbReference type="GO" id="GO:0042597">
    <property type="term" value="C:periplasmic space"/>
    <property type="evidence" value="ECO:0007669"/>
    <property type="project" value="UniProtKB-SubCell"/>
</dbReference>
<evidence type="ECO:0000256" key="2">
    <source>
        <dbReference type="ARBA" id="ARBA00008520"/>
    </source>
</evidence>
<protein>
    <recommendedName>
        <fullName evidence="4">sn-glycerol-3-phosphate-binding periplasmic protein UgpB</fullName>
    </recommendedName>
</protein>
<evidence type="ECO:0000256" key="4">
    <source>
        <dbReference type="ARBA" id="ARBA00017470"/>
    </source>
</evidence>
<dbReference type="PANTHER" id="PTHR43649:SF31">
    <property type="entry name" value="SN-GLYCEROL-3-PHOSPHATE-BINDING PERIPLASMIC PROTEIN UGPB"/>
    <property type="match status" value="1"/>
</dbReference>
<dbReference type="RefSeq" id="WP_183663167.1">
    <property type="nucleotide sequence ID" value="NZ_JACHXN010000010.1"/>
</dbReference>
<feature type="signal peptide" evidence="9">
    <location>
        <begin position="1"/>
        <end position="24"/>
    </location>
</feature>
<evidence type="ECO:0000313" key="10">
    <source>
        <dbReference type="EMBL" id="MBB3147074.1"/>
    </source>
</evidence>
<keyword evidence="11" id="KW-1185">Reference proteome</keyword>
<keyword evidence="5" id="KW-0813">Transport</keyword>
<evidence type="ECO:0000256" key="1">
    <source>
        <dbReference type="ARBA" id="ARBA00004418"/>
    </source>
</evidence>
<dbReference type="SUPFAM" id="SSF53850">
    <property type="entry name" value="Periplasmic binding protein-like II"/>
    <property type="match status" value="1"/>
</dbReference>
<dbReference type="InterPro" id="IPR006059">
    <property type="entry name" value="SBP"/>
</dbReference>
<proteinExistence type="inferred from homology"/>
<evidence type="ECO:0000313" key="11">
    <source>
        <dbReference type="Proteomes" id="UP000554520"/>
    </source>
</evidence>
<dbReference type="Proteomes" id="UP000554520">
    <property type="component" value="Unassembled WGS sequence"/>
</dbReference>